<evidence type="ECO:0000256" key="5">
    <source>
        <dbReference type="ARBA" id="ARBA00023242"/>
    </source>
</evidence>
<keyword evidence="4" id="KW-0804">Transcription</keyword>
<feature type="domain" description="TF-B3" evidence="6">
    <location>
        <begin position="1"/>
        <end position="72"/>
    </location>
</feature>
<keyword evidence="2" id="KW-0805">Transcription regulation</keyword>
<dbReference type="SUPFAM" id="SSF101936">
    <property type="entry name" value="DNA-binding pseudobarrel domain"/>
    <property type="match status" value="1"/>
</dbReference>
<evidence type="ECO:0000259" key="6">
    <source>
        <dbReference type="PROSITE" id="PS50863"/>
    </source>
</evidence>
<keyword evidence="5" id="KW-0539">Nucleus</keyword>
<dbReference type="EnsemblPlants" id="AUR62003866-RA">
    <property type="protein sequence ID" value="AUR62003866-RA:cds"/>
    <property type="gene ID" value="AUR62003866"/>
</dbReference>
<dbReference type="PROSITE" id="PS50863">
    <property type="entry name" value="B3"/>
    <property type="match status" value="1"/>
</dbReference>
<name>A0A803KXV7_CHEQI</name>
<dbReference type="Gramene" id="AUR62003866-RA">
    <property type="protein sequence ID" value="AUR62003866-RA:cds"/>
    <property type="gene ID" value="AUR62003866"/>
</dbReference>
<accession>A0A803KXV7</accession>
<dbReference type="GO" id="GO:0003677">
    <property type="term" value="F:DNA binding"/>
    <property type="evidence" value="ECO:0007669"/>
    <property type="project" value="UniProtKB-KW"/>
</dbReference>
<dbReference type="OMA" id="RQNIMPS"/>
<reference evidence="7" key="1">
    <citation type="journal article" date="2017" name="Nature">
        <title>The genome of Chenopodium quinoa.</title>
        <authorList>
            <person name="Jarvis D.E."/>
            <person name="Ho Y.S."/>
            <person name="Lightfoot D.J."/>
            <person name="Schmoeckel S.M."/>
            <person name="Li B."/>
            <person name="Borm T.J.A."/>
            <person name="Ohyanagi H."/>
            <person name="Mineta K."/>
            <person name="Michell C.T."/>
            <person name="Saber N."/>
            <person name="Kharbatia N.M."/>
            <person name="Rupper R.R."/>
            <person name="Sharp A.R."/>
            <person name="Dally N."/>
            <person name="Boughton B.A."/>
            <person name="Woo Y.H."/>
            <person name="Gao G."/>
            <person name="Schijlen E.G.W.M."/>
            <person name="Guo X."/>
            <person name="Momin A.A."/>
            <person name="Negrao S."/>
            <person name="Al-Babili S."/>
            <person name="Gehring C."/>
            <person name="Roessner U."/>
            <person name="Jung C."/>
            <person name="Murphy K."/>
            <person name="Arold S.T."/>
            <person name="Gojobori T."/>
            <person name="van der Linden C.G."/>
            <person name="van Loo E.N."/>
            <person name="Jellen E.N."/>
            <person name="Maughan P.J."/>
            <person name="Tester M."/>
        </authorList>
    </citation>
    <scope>NUCLEOTIDE SEQUENCE [LARGE SCALE GENOMIC DNA]</scope>
    <source>
        <strain evidence="7">cv. PI 614886</strain>
    </source>
</reference>
<organism evidence="7 8">
    <name type="scientific">Chenopodium quinoa</name>
    <name type="common">Quinoa</name>
    <dbReference type="NCBI Taxonomy" id="63459"/>
    <lineage>
        <taxon>Eukaryota</taxon>
        <taxon>Viridiplantae</taxon>
        <taxon>Streptophyta</taxon>
        <taxon>Embryophyta</taxon>
        <taxon>Tracheophyta</taxon>
        <taxon>Spermatophyta</taxon>
        <taxon>Magnoliopsida</taxon>
        <taxon>eudicotyledons</taxon>
        <taxon>Gunneridae</taxon>
        <taxon>Pentapetalae</taxon>
        <taxon>Caryophyllales</taxon>
        <taxon>Chenopodiaceae</taxon>
        <taxon>Chenopodioideae</taxon>
        <taxon>Atripliceae</taxon>
        <taxon>Chenopodium</taxon>
    </lineage>
</organism>
<dbReference type="InterPro" id="IPR015300">
    <property type="entry name" value="DNA-bd_pseudobarrel_sf"/>
</dbReference>
<evidence type="ECO:0000313" key="8">
    <source>
        <dbReference type="Proteomes" id="UP000596660"/>
    </source>
</evidence>
<protein>
    <recommendedName>
        <fullName evidence="6">TF-B3 domain-containing protein</fullName>
    </recommendedName>
</protein>
<evidence type="ECO:0000256" key="4">
    <source>
        <dbReference type="ARBA" id="ARBA00023163"/>
    </source>
</evidence>
<dbReference type="CDD" id="cd10017">
    <property type="entry name" value="B3_DNA"/>
    <property type="match status" value="1"/>
</dbReference>
<keyword evidence="8" id="KW-1185">Reference proteome</keyword>
<reference evidence="7" key="2">
    <citation type="submission" date="2021-03" db="UniProtKB">
        <authorList>
            <consortium name="EnsemblPlants"/>
        </authorList>
    </citation>
    <scope>IDENTIFICATION</scope>
</reference>
<dbReference type="AlphaFoldDB" id="A0A803KXV7"/>
<sequence>MPQKDTLFNLEVENGKQYHAKYLARKSALSGGWRGFSIAEKLVEGDVLLYILRKSNLTKNDKSRVIQSLPTEVTRSGQEVGTLEHAIETNRPSSLSEGAQDKVQVFLSEDDPCIIQQADKIEKERSVNPGNSEHVLLSDSFVVDSGIASFEEFQTVIDDLLKKKYDLPHDIKQSYYQLCCSQDTLLHINLLKGINPVLIAGSIIETVNVAAVIKSCKLHNFKDEFSIWDEKLKSLKILGMKVGFLRSHLDRLQRIASDSEAAKNKQQYQNLCAEQDVSESKIKDLEAKLSEVLRVFDKRSGDIEELKLKIENHKFRFQKQVSVQWW</sequence>
<keyword evidence="3" id="KW-0238">DNA-binding</keyword>
<evidence type="ECO:0000256" key="1">
    <source>
        <dbReference type="ARBA" id="ARBA00004123"/>
    </source>
</evidence>
<dbReference type="Proteomes" id="UP000596660">
    <property type="component" value="Unplaced"/>
</dbReference>
<dbReference type="GO" id="GO:0005634">
    <property type="term" value="C:nucleus"/>
    <property type="evidence" value="ECO:0007669"/>
    <property type="project" value="UniProtKB-SubCell"/>
</dbReference>
<evidence type="ECO:0000313" key="7">
    <source>
        <dbReference type="EnsemblPlants" id="AUR62003866-RA:cds"/>
    </source>
</evidence>
<dbReference type="InterPro" id="IPR003340">
    <property type="entry name" value="B3_DNA-bd"/>
</dbReference>
<evidence type="ECO:0000256" key="3">
    <source>
        <dbReference type="ARBA" id="ARBA00023125"/>
    </source>
</evidence>
<evidence type="ECO:0000256" key="2">
    <source>
        <dbReference type="ARBA" id="ARBA00023015"/>
    </source>
</evidence>
<comment type="subcellular location">
    <subcellularLocation>
        <location evidence="1">Nucleus</location>
    </subcellularLocation>
</comment>
<proteinExistence type="predicted"/>